<dbReference type="EMBL" id="LLXX01000153">
    <property type="protein sequence ID" value="KRR02068.1"/>
    <property type="molecule type" value="Genomic_DNA"/>
</dbReference>
<protein>
    <submittedName>
        <fullName evidence="1">Uncharacterized protein</fullName>
    </submittedName>
</protein>
<evidence type="ECO:0000313" key="2">
    <source>
        <dbReference type="Proteomes" id="UP000051913"/>
    </source>
</evidence>
<evidence type="ECO:0000313" key="1">
    <source>
        <dbReference type="EMBL" id="KRR02068.1"/>
    </source>
</evidence>
<name>A0A0R3L2S9_9BRAD</name>
<dbReference type="Proteomes" id="UP000051913">
    <property type="component" value="Unassembled WGS sequence"/>
</dbReference>
<accession>A0A0R3L2S9</accession>
<proteinExistence type="predicted"/>
<gene>
    <name evidence="1" type="ORF">CP49_04610</name>
</gene>
<reference evidence="1 2" key="1">
    <citation type="submission" date="2014-03" db="EMBL/GenBank/DDBJ databases">
        <title>Bradyrhizobium valentinum sp. nov., isolated from effective nodules of Lupinus mariae-josephae, a lupine endemic of basic-lime soils in Eastern Spain.</title>
        <authorList>
            <person name="Duran D."/>
            <person name="Rey L."/>
            <person name="Navarro A."/>
            <person name="Busquets A."/>
            <person name="Imperial J."/>
            <person name="Ruiz-Argueso T."/>
        </authorList>
    </citation>
    <scope>NUCLEOTIDE SEQUENCE [LARGE SCALE GENOMIC DNA]</scope>
    <source>
        <strain evidence="1 2">LmjM3</strain>
    </source>
</reference>
<sequence length="98" mass="10882">MSAIAGRLDDHSLQEDGKEFRRVRNSHSLRIELKLLWTYNSLQASPAAAINDNDLNLLELLSRETEIDGSRSPPGERHLAAHLVAGVSRGGGHQRQLF</sequence>
<dbReference type="AlphaFoldDB" id="A0A0R3L2S9"/>
<comment type="caution">
    <text evidence="1">The sequence shown here is derived from an EMBL/GenBank/DDBJ whole genome shotgun (WGS) entry which is preliminary data.</text>
</comment>
<organism evidence="1 2">
    <name type="scientific">Bradyrhizobium valentinum</name>
    <dbReference type="NCBI Taxonomy" id="1518501"/>
    <lineage>
        <taxon>Bacteria</taxon>
        <taxon>Pseudomonadati</taxon>
        <taxon>Pseudomonadota</taxon>
        <taxon>Alphaproteobacteria</taxon>
        <taxon>Hyphomicrobiales</taxon>
        <taxon>Nitrobacteraceae</taxon>
        <taxon>Bradyrhizobium</taxon>
    </lineage>
</organism>
<keyword evidence="2" id="KW-1185">Reference proteome</keyword>